<name>A0AAN8I7E4_9EURO</name>
<evidence type="ECO:0000313" key="2">
    <source>
        <dbReference type="Proteomes" id="UP001316803"/>
    </source>
</evidence>
<dbReference type="AlphaFoldDB" id="A0AAN8I7E4"/>
<evidence type="ECO:0000313" key="1">
    <source>
        <dbReference type="EMBL" id="KAK5953136.1"/>
    </source>
</evidence>
<gene>
    <name evidence="1" type="ORF">OHC33_005704</name>
</gene>
<keyword evidence="2" id="KW-1185">Reference proteome</keyword>
<proteinExistence type="predicted"/>
<organism evidence="1 2">
    <name type="scientific">Knufia fluminis</name>
    <dbReference type="NCBI Taxonomy" id="191047"/>
    <lineage>
        <taxon>Eukaryota</taxon>
        <taxon>Fungi</taxon>
        <taxon>Dikarya</taxon>
        <taxon>Ascomycota</taxon>
        <taxon>Pezizomycotina</taxon>
        <taxon>Eurotiomycetes</taxon>
        <taxon>Chaetothyriomycetidae</taxon>
        <taxon>Chaetothyriales</taxon>
        <taxon>Trichomeriaceae</taxon>
        <taxon>Knufia</taxon>
    </lineage>
</organism>
<dbReference type="Proteomes" id="UP001316803">
    <property type="component" value="Unassembled WGS sequence"/>
</dbReference>
<comment type="caution">
    <text evidence="1">The sequence shown here is derived from an EMBL/GenBank/DDBJ whole genome shotgun (WGS) entry which is preliminary data.</text>
</comment>
<dbReference type="EMBL" id="JAKLMC020000012">
    <property type="protein sequence ID" value="KAK5953136.1"/>
    <property type="molecule type" value="Genomic_DNA"/>
</dbReference>
<protein>
    <submittedName>
        <fullName evidence="1">Uncharacterized protein</fullName>
    </submittedName>
</protein>
<accession>A0AAN8I7E4</accession>
<sequence>MMKALPTFMGIPTECRLKIYDFAFSEDANVTTIDLVHFKPREWQVLHPLLLASKQIHREASERYRLTLKLYKYYGFDDVPSGLVGRLGPFLAQSVSKIMIWTMNGYENSLTRETFPKLDCVVIEKLIMRMGAGQENDCGCAAMPYAQELDYNIAAEDSFEDVRAGDHDKAIAVKAKEMTDRWPRCSVPSYEQRAFELFYMAPLIIARKPQPGVKETAQMHITWNYDTNVIVQKTGWVAPRAQSVN</sequence>
<reference evidence="1 2" key="1">
    <citation type="submission" date="2022-12" db="EMBL/GenBank/DDBJ databases">
        <title>Genomic features and morphological characterization of a novel Knufia sp. strain isolated from spacecraft assembly facility.</title>
        <authorList>
            <person name="Teixeira M."/>
            <person name="Chander A.M."/>
            <person name="Stajich J.E."/>
            <person name="Venkateswaran K."/>
        </authorList>
    </citation>
    <scope>NUCLEOTIDE SEQUENCE [LARGE SCALE GENOMIC DNA]</scope>
    <source>
        <strain evidence="1 2">FJI-L2-BK-P2</strain>
    </source>
</reference>